<dbReference type="EMBL" id="AOIU01000034">
    <property type="protein sequence ID" value="ELZ23103.1"/>
    <property type="molecule type" value="Genomic_DNA"/>
</dbReference>
<name>M0CKG0_9EURY</name>
<evidence type="ECO:0000313" key="2">
    <source>
        <dbReference type="Proteomes" id="UP000011626"/>
    </source>
</evidence>
<sequence>QPRVKELLGELSGKTVVTSDHGNMLGERARPIPIREWGHPDGVYTPELVTVPWLEYESGPRREVVAEAPVDETESGDAVEDDVVAERLRNLGYAE</sequence>
<dbReference type="eggNOG" id="arCOG04525">
    <property type="taxonomic scope" value="Archaea"/>
</dbReference>
<keyword evidence="2" id="KW-1185">Reference proteome</keyword>
<dbReference type="Proteomes" id="UP000011626">
    <property type="component" value="Unassembled WGS sequence"/>
</dbReference>
<feature type="non-terminal residue" evidence="1">
    <location>
        <position position="1"/>
    </location>
</feature>
<comment type="caution">
    <text evidence="1">The sequence shown here is derived from an EMBL/GenBank/DDBJ whole genome shotgun (WGS) entry which is preliminary data.</text>
</comment>
<proteinExistence type="predicted"/>
<dbReference type="PATRIC" id="fig|797114.5.peg.3181"/>
<accession>M0CKG0</accession>
<organism evidence="1 2">
    <name type="scientific">Halosimplex carlsbadense 2-9-1</name>
    <dbReference type="NCBI Taxonomy" id="797114"/>
    <lineage>
        <taxon>Archaea</taxon>
        <taxon>Methanobacteriati</taxon>
        <taxon>Methanobacteriota</taxon>
        <taxon>Stenosarchaea group</taxon>
        <taxon>Halobacteria</taxon>
        <taxon>Halobacteriales</taxon>
        <taxon>Haloarculaceae</taxon>
        <taxon>Halosimplex</taxon>
    </lineage>
</organism>
<gene>
    <name evidence="1" type="ORF">C475_15679</name>
</gene>
<protein>
    <submittedName>
        <fullName evidence="1">Uncharacterized protein</fullName>
    </submittedName>
</protein>
<dbReference type="AlphaFoldDB" id="M0CKG0"/>
<evidence type="ECO:0000313" key="1">
    <source>
        <dbReference type="EMBL" id="ELZ23103.1"/>
    </source>
</evidence>
<reference evidence="1 2" key="1">
    <citation type="journal article" date="2014" name="PLoS Genet.">
        <title>Phylogenetically driven sequencing of extremely halophilic archaea reveals strategies for static and dynamic osmo-response.</title>
        <authorList>
            <person name="Becker E.A."/>
            <person name="Seitzer P.M."/>
            <person name="Tritt A."/>
            <person name="Larsen D."/>
            <person name="Krusor M."/>
            <person name="Yao A.I."/>
            <person name="Wu D."/>
            <person name="Madern D."/>
            <person name="Eisen J.A."/>
            <person name="Darling A.E."/>
            <person name="Facciotti M.T."/>
        </authorList>
    </citation>
    <scope>NUCLEOTIDE SEQUENCE [LARGE SCALE GENOMIC DNA]</scope>
    <source>
        <strain evidence="1 2">2-9-1</strain>
    </source>
</reference>